<organism evidence="2 3">
    <name type="scientific">Vitrella brassicaformis (strain CCMP3155)</name>
    <dbReference type="NCBI Taxonomy" id="1169540"/>
    <lineage>
        <taxon>Eukaryota</taxon>
        <taxon>Sar</taxon>
        <taxon>Alveolata</taxon>
        <taxon>Colpodellida</taxon>
        <taxon>Vitrellaceae</taxon>
        <taxon>Vitrella</taxon>
    </lineage>
</organism>
<sequence length="126" mass="14213">MRPEEKLTVERVLELSLSDISSAEIRGGNDLESASGCEENLLFSDPQRQRRMEDETKSLRRSPLPRYAKAIIADTGIEIMAVTLPLRLLAYALVTVAAIIGLCICSFIYEKKIRFKLTRWVTRASP</sequence>
<dbReference type="AlphaFoldDB" id="A0A0G4E9C3"/>
<dbReference type="VEuPathDB" id="CryptoDB:Vbra_23120"/>
<dbReference type="Proteomes" id="UP000041254">
    <property type="component" value="Unassembled WGS sequence"/>
</dbReference>
<feature type="transmembrane region" description="Helical" evidence="1">
    <location>
        <begin position="88"/>
        <end position="109"/>
    </location>
</feature>
<dbReference type="EMBL" id="CDMY01000038">
    <property type="protein sequence ID" value="CEL91968.1"/>
    <property type="molecule type" value="Genomic_DNA"/>
</dbReference>
<protein>
    <submittedName>
        <fullName evidence="2">Uncharacterized protein</fullName>
    </submittedName>
</protein>
<name>A0A0G4E9C3_VITBC</name>
<keyword evidence="1" id="KW-0472">Membrane</keyword>
<evidence type="ECO:0000256" key="1">
    <source>
        <dbReference type="SAM" id="Phobius"/>
    </source>
</evidence>
<keyword evidence="1" id="KW-0812">Transmembrane</keyword>
<evidence type="ECO:0000313" key="2">
    <source>
        <dbReference type="EMBL" id="CEL91968.1"/>
    </source>
</evidence>
<reference evidence="2 3" key="1">
    <citation type="submission" date="2014-11" db="EMBL/GenBank/DDBJ databases">
        <authorList>
            <person name="Zhu J."/>
            <person name="Qi W."/>
            <person name="Song R."/>
        </authorList>
    </citation>
    <scope>NUCLEOTIDE SEQUENCE [LARGE SCALE GENOMIC DNA]</scope>
</reference>
<keyword evidence="1" id="KW-1133">Transmembrane helix</keyword>
<keyword evidence="3" id="KW-1185">Reference proteome</keyword>
<dbReference type="InParanoid" id="A0A0G4E9C3"/>
<proteinExistence type="predicted"/>
<evidence type="ECO:0000313" key="3">
    <source>
        <dbReference type="Proteomes" id="UP000041254"/>
    </source>
</evidence>
<gene>
    <name evidence="2" type="ORF">Vbra_23120</name>
</gene>
<accession>A0A0G4E9C3</accession>